<sequence length="523" mass="59254">MKIARFLFGKRIASLWLILGVFQFSFFISVAIGQSQGFYDSLDMARSKLNQGDIRTALELLETLEKAHPGEENLIRVKGQALYWSKDFNAMRAYFRNSLKTYPNLYWARLDYGRILYELNDWNESQEILKESLKINPHEPETNQKLAELNYWKGGSPKKSYDYLDEILIPFPDNELANTLKKEIRTGTSPYLSVGSGYFSDSQPLQFVNLSTTGNFYQSAIFQPGFSAEFRSYSSGIALQIAQATNKFSIPKTNTSLLLRGGMAKSSVWEGFSFTYGAEFRQKIPKNLELSLSADQEAYFFTLASLVDPIIPMSFRTSFGRETGNSWTGKISWQNTIFEDQNTVNTLGAWLLVPILKQAAFRIDFGYSLNFSNSKEVRFSEELPIRNTPKNTEIGAVIPGLYTPYFTPINQQVHGALGKVAINFSENIALSLTGNYGFSAKIDNPNMIFFGSTGMNPNAPISNKDISLVLVETSYIPLDFNAVLNWEISPKSALLLTYAYQKTIFFDSNSINLNYNFRIWNDQ</sequence>
<dbReference type="AlphaFoldDB" id="A0A1G5V9Y2"/>
<keyword evidence="1" id="KW-0802">TPR repeat</keyword>
<proteinExistence type="predicted"/>
<evidence type="ECO:0000313" key="3">
    <source>
        <dbReference type="Proteomes" id="UP000198756"/>
    </source>
</evidence>
<feature type="repeat" description="TPR" evidence="1">
    <location>
        <begin position="106"/>
        <end position="139"/>
    </location>
</feature>
<gene>
    <name evidence="2" type="ORF">SAMN03080617_00323</name>
</gene>
<name>A0A1G5V9Y2_9BACT</name>
<dbReference type="InterPro" id="IPR011990">
    <property type="entry name" value="TPR-like_helical_dom_sf"/>
</dbReference>
<dbReference type="SUPFAM" id="SSF48452">
    <property type="entry name" value="TPR-like"/>
    <property type="match status" value="1"/>
</dbReference>
<evidence type="ECO:0000256" key="1">
    <source>
        <dbReference type="PROSITE-ProRule" id="PRU00339"/>
    </source>
</evidence>
<dbReference type="EMBL" id="FMXE01000003">
    <property type="protein sequence ID" value="SDA41825.1"/>
    <property type="molecule type" value="Genomic_DNA"/>
</dbReference>
<dbReference type="STRING" id="279824.SAMN03080617_00323"/>
<dbReference type="Proteomes" id="UP000198756">
    <property type="component" value="Unassembled WGS sequence"/>
</dbReference>
<dbReference type="RefSeq" id="WP_092728209.1">
    <property type="nucleotide sequence ID" value="NZ_FMXE01000003.1"/>
</dbReference>
<organism evidence="2 3">
    <name type="scientific">Algoriphagus alkaliphilus</name>
    <dbReference type="NCBI Taxonomy" id="279824"/>
    <lineage>
        <taxon>Bacteria</taxon>
        <taxon>Pseudomonadati</taxon>
        <taxon>Bacteroidota</taxon>
        <taxon>Cytophagia</taxon>
        <taxon>Cytophagales</taxon>
        <taxon>Cyclobacteriaceae</taxon>
        <taxon>Algoriphagus</taxon>
    </lineage>
</organism>
<dbReference type="OrthoDB" id="1197043at2"/>
<dbReference type="Gene3D" id="1.25.40.10">
    <property type="entry name" value="Tetratricopeptide repeat domain"/>
    <property type="match status" value="1"/>
</dbReference>
<dbReference type="Pfam" id="PF14559">
    <property type="entry name" value="TPR_19"/>
    <property type="match status" value="1"/>
</dbReference>
<dbReference type="PROSITE" id="PS50005">
    <property type="entry name" value="TPR"/>
    <property type="match status" value="1"/>
</dbReference>
<reference evidence="3" key="1">
    <citation type="submission" date="2016-10" db="EMBL/GenBank/DDBJ databases">
        <authorList>
            <person name="Varghese N."/>
            <person name="Submissions S."/>
        </authorList>
    </citation>
    <scope>NUCLEOTIDE SEQUENCE [LARGE SCALE GENOMIC DNA]</scope>
    <source>
        <strain evidence="3">DSM 22703</strain>
    </source>
</reference>
<protein>
    <submittedName>
        <fullName evidence="2">Uncharacterized protein</fullName>
    </submittedName>
</protein>
<evidence type="ECO:0000313" key="2">
    <source>
        <dbReference type="EMBL" id="SDA41825.1"/>
    </source>
</evidence>
<keyword evidence="3" id="KW-1185">Reference proteome</keyword>
<accession>A0A1G5V9Y2</accession>
<dbReference type="InterPro" id="IPR019734">
    <property type="entry name" value="TPR_rpt"/>
</dbReference>